<dbReference type="Proteomes" id="UP000029507">
    <property type="component" value="Chromosome"/>
</dbReference>
<dbReference type="EMBL" id="CP009286">
    <property type="protein sequence ID" value="AIQ65877.1"/>
    <property type="molecule type" value="Genomic_DNA"/>
</dbReference>
<dbReference type="Gene3D" id="3.40.50.720">
    <property type="entry name" value="NAD(P)-binding Rossmann-like Domain"/>
    <property type="match status" value="1"/>
</dbReference>
<dbReference type="AlphaFoldDB" id="A0A089LYA7"/>
<dbReference type="CDD" id="cd05237">
    <property type="entry name" value="UDP_invert_4-6DH_SDR_e"/>
    <property type="match status" value="1"/>
</dbReference>
<comment type="similarity">
    <text evidence="1">Belongs to the polysaccharide synthase family.</text>
</comment>
<dbReference type="InterPro" id="IPR051203">
    <property type="entry name" value="Polysaccharide_Synthase-Rel"/>
</dbReference>
<name>A0A089LYA7_9BACL</name>
<evidence type="ECO:0000256" key="1">
    <source>
        <dbReference type="ARBA" id="ARBA00007430"/>
    </source>
</evidence>
<reference evidence="3 4" key="1">
    <citation type="submission" date="2014-08" db="EMBL/GenBank/DDBJ databases">
        <title>Comparative genomics of the Paenibacillus odorifer group.</title>
        <authorList>
            <person name="den Bakker H.C."/>
            <person name="Tsai Y.-C."/>
            <person name="Martin N."/>
            <person name="Korlach J."/>
            <person name="Wiedmann M."/>
        </authorList>
    </citation>
    <scope>NUCLEOTIDE SEQUENCE [LARGE SCALE GENOMIC DNA]</scope>
    <source>
        <strain evidence="3 4">DSM 14472</strain>
    </source>
</reference>
<gene>
    <name evidence="3" type="ORF">PSTEL_24975</name>
</gene>
<dbReference type="PANTHER" id="PTHR43318">
    <property type="entry name" value="UDP-N-ACETYLGLUCOSAMINE 4,6-DEHYDRATASE"/>
    <property type="match status" value="1"/>
</dbReference>
<accession>A0A089LYA7</accession>
<evidence type="ECO:0000313" key="3">
    <source>
        <dbReference type="EMBL" id="AIQ65877.1"/>
    </source>
</evidence>
<dbReference type="HOGENOM" id="CLU_013560_4_1_9"/>
<sequence>MNGWFSGKKVLLVGGTGTIGQSLLRHILADHPEVVRIFSRDEYKQFQLQQEYKEFTNIRFLIGDVRDYARVERAMQDIDYVFHTAAMKHVPACEYNPFEAVQTNIIGTQNVIQAALACNAKKVVFTSTDKAISPTNTYGASKLMAERLFTAAQYQAGSKKTIFAAVRFGNVMGSRGSVIPLFKWQIEHKRKITVTCKEMTRFMMTLQEATELTMKAMELAQGGETFVLKMPVIKLNDLADVVIQSSSHVLNISPEDIEVESIGLRPGEKMYEELMTEEESVHALETKEMYIILNPFLEPKDYINAKPAETKGYSSHEVQPINRKELQELLHRDHLLS</sequence>
<evidence type="ECO:0000259" key="2">
    <source>
        <dbReference type="Pfam" id="PF02719"/>
    </source>
</evidence>
<evidence type="ECO:0000313" key="4">
    <source>
        <dbReference type="Proteomes" id="UP000029507"/>
    </source>
</evidence>
<feature type="domain" description="Polysaccharide biosynthesis protein CapD-like" evidence="2">
    <location>
        <begin position="10"/>
        <end position="292"/>
    </location>
</feature>
<dbReference type="InterPro" id="IPR036291">
    <property type="entry name" value="NAD(P)-bd_dom_sf"/>
</dbReference>
<dbReference type="KEGG" id="pste:PSTEL_24975"/>
<protein>
    <submittedName>
        <fullName evidence="3">Membrane protein</fullName>
    </submittedName>
</protein>
<dbReference type="PANTHER" id="PTHR43318:SF2">
    <property type="entry name" value="UDP-N-ACETYLGLUCOSAMINE 4,6-DEHYDRATASE (INVERTING)"/>
    <property type="match status" value="1"/>
</dbReference>
<dbReference type="SUPFAM" id="SSF51735">
    <property type="entry name" value="NAD(P)-binding Rossmann-fold domains"/>
    <property type="match status" value="1"/>
</dbReference>
<dbReference type="InterPro" id="IPR003869">
    <property type="entry name" value="Polysac_CapD-like"/>
</dbReference>
<organism evidence="3 4">
    <name type="scientific">Paenibacillus stellifer</name>
    <dbReference type="NCBI Taxonomy" id="169760"/>
    <lineage>
        <taxon>Bacteria</taxon>
        <taxon>Bacillati</taxon>
        <taxon>Bacillota</taxon>
        <taxon>Bacilli</taxon>
        <taxon>Bacillales</taxon>
        <taxon>Paenibacillaceae</taxon>
        <taxon>Paenibacillus</taxon>
    </lineage>
</organism>
<dbReference type="OrthoDB" id="9803111at2"/>
<keyword evidence="4" id="KW-1185">Reference proteome</keyword>
<proteinExistence type="inferred from homology"/>
<dbReference type="STRING" id="169760.PSTEL_24975"/>
<dbReference type="Pfam" id="PF02719">
    <property type="entry name" value="Polysacc_synt_2"/>
    <property type="match status" value="1"/>
</dbReference>
<dbReference type="RefSeq" id="WP_038699270.1">
    <property type="nucleotide sequence ID" value="NZ_CP009286.1"/>
</dbReference>